<evidence type="ECO:0000313" key="5">
    <source>
        <dbReference type="EnsemblMetazoa" id="GBRI021900-PA"/>
    </source>
</evidence>
<feature type="compositionally biased region" description="Pro residues" evidence="3">
    <location>
        <begin position="171"/>
        <end position="184"/>
    </location>
</feature>
<protein>
    <submittedName>
        <fullName evidence="5">BTB domain-containing protein</fullName>
    </submittedName>
</protein>
<dbReference type="SMART" id="SM00225">
    <property type="entry name" value="BTB"/>
    <property type="match status" value="1"/>
</dbReference>
<feature type="region of interest" description="Disordered" evidence="3">
    <location>
        <begin position="133"/>
        <end position="277"/>
    </location>
</feature>
<dbReference type="GO" id="GO:0005634">
    <property type="term" value="C:nucleus"/>
    <property type="evidence" value="ECO:0007669"/>
    <property type="project" value="UniProtKB-SubCell"/>
</dbReference>
<feature type="region of interest" description="Disordered" evidence="3">
    <location>
        <begin position="504"/>
        <end position="535"/>
    </location>
</feature>
<dbReference type="Proteomes" id="UP000091820">
    <property type="component" value="Unassembled WGS sequence"/>
</dbReference>
<feature type="compositionally biased region" description="Low complexity" evidence="3">
    <location>
        <begin position="195"/>
        <end position="244"/>
    </location>
</feature>
<dbReference type="STRING" id="37001.A0A1A9WJC2"/>
<evidence type="ECO:0000259" key="4">
    <source>
        <dbReference type="PROSITE" id="PS50097"/>
    </source>
</evidence>
<feature type="domain" description="BTB" evidence="4">
    <location>
        <begin position="321"/>
        <end position="386"/>
    </location>
</feature>
<dbReference type="PANTHER" id="PTHR23110">
    <property type="entry name" value="BTB DOMAIN TRANSCRIPTION FACTOR"/>
    <property type="match status" value="1"/>
</dbReference>
<feature type="region of interest" description="Disordered" evidence="3">
    <location>
        <begin position="408"/>
        <end position="436"/>
    </location>
</feature>
<dbReference type="AlphaFoldDB" id="A0A1A9WJC2"/>
<feature type="compositionally biased region" description="Low complexity" evidence="3">
    <location>
        <begin position="504"/>
        <end position="528"/>
    </location>
</feature>
<dbReference type="PANTHER" id="PTHR23110:SF84">
    <property type="entry name" value="AGAP003685-PA"/>
    <property type="match status" value="1"/>
</dbReference>
<evidence type="ECO:0000256" key="3">
    <source>
        <dbReference type="SAM" id="MobiDB-lite"/>
    </source>
</evidence>
<reference evidence="6" key="1">
    <citation type="submission" date="2014-03" db="EMBL/GenBank/DDBJ databases">
        <authorList>
            <person name="Aksoy S."/>
            <person name="Warren W."/>
            <person name="Wilson R.K."/>
        </authorList>
    </citation>
    <scope>NUCLEOTIDE SEQUENCE [LARGE SCALE GENOMIC DNA]</scope>
    <source>
        <strain evidence="6">IAEA</strain>
    </source>
</reference>
<keyword evidence="6" id="KW-1185">Reference proteome</keyword>
<feature type="region of interest" description="Disordered" evidence="3">
    <location>
        <begin position="684"/>
        <end position="741"/>
    </location>
</feature>
<sequence length="857" mass="98572">MSEEPKRREWPFFTLMDVYFSDQVNDTSLRLFSSTKTLKETIDDSVFEDDPIIASAIAAASSAAYMNIEELVRRQKERAEKKFAMSDYKYDVKPMLANSNKFNSSETMKLSKSVDDLSMQQYKIKDEFLRQREHEQQENLNKLKQQAKQHQQQQQQRQASVQQAGQHPHMLPQPTPPPQPPPPLQNTGLHTVLPQQNILQRHQHQQQQQQQEQQQHQHQQQQLQHNLIHSPAQISPNQQQQPQHQLPPPPPPTPPTTAQQIHLQTAQHQAAQQQLLHQQQQQLQHQLTDPNTIDQYLLSWNNFHGNMCRGFHTLQKDEKMVDVTIAAGGKIFKAHKLVLSVCSPYFQQIFLENPSSHPILLMADVEANHMAGLLDFMYSGQVNVKFEDLPVFLKVAEAMKIKGLHTEKNLDDDSKDMSSSHESESSVNTTGTTECHFDRSTHSVNITGQTYDTRKSILDLNINGSPHVNSGGNTTLMQQGFPSFRDHIKSKSTLTETLMKNLSRNNNNMNESSSSSNSNYNHLPNSNSMNDHLKGNNYSILQANSKKMLDSTRKQHKYLAKRRILMHYNEELNEKRFKEMERYGLDQESGSNNTNSEVTVRSEAILPQPHNNFKIRLMENHLNSNTNANTNEQREATTTINDDEEEALNLVQNNSNNNNNTGGHDFNKSEVKILRELKGATEIVESDHLGQPSEMDNNSNHGGGLRRCDDDINNNNNNDNNGREHLDIDNNNNNNNNNNKKHKNTALINAINRKVQHDRNPTEYQIPTQTQIDEQEPQRKQQEQHGCESPSYHHHSIQQQHSHPNLHHHHYQHHHRANINKMSDDEEMFQPHRFTVKGTASLWSQSQKSTSRYVSKT</sequence>
<accession>A0A1A9WJC2</accession>
<proteinExistence type="predicted"/>
<feature type="compositionally biased region" description="Basic and acidic residues" evidence="3">
    <location>
        <begin position="776"/>
        <end position="786"/>
    </location>
</feature>
<keyword evidence="2" id="KW-0539">Nucleus</keyword>
<feature type="compositionally biased region" description="Low complexity" evidence="3">
    <location>
        <begin position="138"/>
        <end position="170"/>
    </location>
</feature>
<dbReference type="VEuPathDB" id="VectorBase:GBRI021900"/>
<dbReference type="InterPro" id="IPR011333">
    <property type="entry name" value="SKP1/BTB/POZ_sf"/>
</dbReference>
<dbReference type="GO" id="GO:0006357">
    <property type="term" value="P:regulation of transcription by RNA polymerase II"/>
    <property type="evidence" value="ECO:0007669"/>
    <property type="project" value="TreeGrafter"/>
</dbReference>
<evidence type="ECO:0000313" key="6">
    <source>
        <dbReference type="Proteomes" id="UP000091820"/>
    </source>
</evidence>
<feature type="compositionally biased region" description="Pro residues" evidence="3">
    <location>
        <begin position="245"/>
        <end position="255"/>
    </location>
</feature>
<evidence type="ECO:0000256" key="2">
    <source>
        <dbReference type="ARBA" id="ARBA00023242"/>
    </source>
</evidence>
<organism evidence="5 6">
    <name type="scientific">Glossina brevipalpis</name>
    <dbReference type="NCBI Taxonomy" id="37001"/>
    <lineage>
        <taxon>Eukaryota</taxon>
        <taxon>Metazoa</taxon>
        <taxon>Ecdysozoa</taxon>
        <taxon>Arthropoda</taxon>
        <taxon>Hexapoda</taxon>
        <taxon>Insecta</taxon>
        <taxon>Pterygota</taxon>
        <taxon>Neoptera</taxon>
        <taxon>Endopterygota</taxon>
        <taxon>Diptera</taxon>
        <taxon>Brachycera</taxon>
        <taxon>Muscomorpha</taxon>
        <taxon>Hippoboscoidea</taxon>
        <taxon>Glossinidae</taxon>
        <taxon>Glossina</taxon>
    </lineage>
</organism>
<dbReference type="FunFam" id="3.30.710.10:FF:000164">
    <property type="entry name" value="Uncharacterized protein, isoform B"/>
    <property type="match status" value="1"/>
</dbReference>
<dbReference type="CDD" id="cd18315">
    <property type="entry name" value="BTB_POZ_BAB-like"/>
    <property type="match status" value="1"/>
</dbReference>
<dbReference type="Gene3D" id="3.30.710.10">
    <property type="entry name" value="Potassium Channel Kv1.1, Chain A"/>
    <property type="match status" value="1"/>
</dbReference>
<dbReference type="SUPFAM" id="SSF54695">
    <property type="entry name" value="POZ domain"/>
    <property type="match status" value="1"/>
</dbReference>
<dbReference type="PROSITE" id="PS50097">
    <property type="entry name" value="BTB"/>
    <property type="match status" value="1"/>
</dbReference>
<dbReference type="InterPro" id="IPR051095">
    <property type="entry name" value="Dros_DevTransReg"/>
</dbReference>
<feature type="compositionally biased region" description="Basic residues" evidence="3">
    <location>
        <begin position="804"/>
        <end position="816"/>
    </location>
</feature>
<feature type="region of interest" description="Disordered" evidence="3">
    <location>
        <begin position="768"/>
        <end position="816"/>
    </location>
</feature>
<dbReference type="EnsemblMetazoa" id="GBRI021900-RA">
    <property type="protein sequence ID" value="GBRI021900-PA"/>
    <property type="gene ID" value="GBRI021900"/>
</dbReference>
<reference evidence="5" key="2">
    <citation type="submission" date="2020-05" db="UniProtKB">
        <authorList>
            <consortium name="EnsemblMetazoa"/>
        </authorList>
    </citation>
    <scope>IDENTIFICATION</scope>
    <source>
        <strain evidence="5">IAEA</strain>
    </source>
</reference>
<name>A0A1A9WJC2_9MUSC</name>
<evidence type="ECO:0000256" key="1">
    <source>
        <dbReference type="ARBA" id="ARBA00004123"/>
    </source>
</evidence>
<feature type="compositionally biased region" description="Basic and acidic residues" evidence="3">
    <location>
        <begin position="408"/>
        <end position="424"/>
    </location>
</feature>
<dbReference type="Pfam" id="PF00651">
    <property type="entry name" value="BTB"/>
    <property type="match status" value="1"/>
</dbReference>
<feature type="compositionally biased region" description="Low complexity" evidence="3">
    <location>
        <begin position="256"/>
        <end position="277"/>
    </location>
</feature>
<comment type="subcellular location">
    <subcellularLocation>
        <location evidence="1">Nucleus</location>
    </subcellularLocation>
</comment>
<dbReference type="InterPro" id="IPR000210">
    <property type="entry name" value="BTB/POZ_dom"/>
</dbReference>